<proteinExistence type="predicted"/>
<name>A0A1G2LAG6_9BACT</name>
<dbReference type="GO" id="GO:0016757">
    <property type="term" value="F:glycosyltransferase activity"/>
    <property type="evidence" value="ECO:0007669"/>
    <property type="project" value="UniProtKB-KW"/>
</dbReference>
<protein>
    <recommendedName>
        <fullName evidence="8">Glycosyltransferase 2-like domain-containing protein</fullName>
    </recommendedName>
</protein>
<comment type="subcellular location">
    <subcellularLocation>
        <location evidence="1">Membrane</location>
        <topology evidence="1">Multi-pass membrane protein</topology>
    </subcellularLocation>
</comment>
<evidence type="ECO:0000256" key="2">
    <source>
        <dbReference type="ARBA" id="ARBA00022676"/>
    </source>
</evidence>
<dbReference type="Gene3D" id="3.90.550.10">
    <property type="entry name" value="Spore Coat Polysaccharide Biosynthesis Protein SpsA, Chain A"/>
    <property type="match status" value="1"/>
</dbReference>
<dbReference type="Pfam" id="PF00535">
    <property type="entry name" value="Glycos_transf_2"/>
    <property type="match status" value="1"/>
</dbReference>
<evidence type="ECO:0000256" key="1">
    <source>
        <dbReference type="ARBA" id="ARBA00004141"/>
    </source>
</evidence>
<feature type="transmembrane region" description="Helical" evidence="7">
    <location>
        <begin position="235"/>
        <end position="257"/>
    </location>
</feature>
<evidence type="ECO:0000313" key="9">
    <source>
        <dbReference type="EMBL" id="OHA07822.1"/>
    </source>
</evidence>
<keyword evidence="4 7" id="KW-0812">Transmembrane</keyword>
<dbReference type="PANTHER" id="PTHR48090">
    <property type="entry name" value="UNDECAPRENYL-PHOSPHATE 4-DEOXY-4-FORMAMIDO-L-ARABINOSE TRANSFERASE-RELATED"/>
    <property type="match status" value="1"/>
</dbReference>
<dbReference type="AlphaFoldDB" id="A0A1G2LAG6"/>
<dbReference type="Proteomes" id="UP000176510">
    <property type="component" value="Unassembled WGS sequence"/>
</dbReference>
<evidence type="ECO:0000256" key="6">
    <source>
        <dbReference type="ARBA" id="ARBA00023136"/>
    </source>
</evidence>
<dbReference type="EMBL" id="MHQR01000012">
    <property type="protein sequence ID" value="OHA07822.1"/>
    <property type="molecule type" value="Genomic_DNA"/>
</dbReference>
<dbReference type="SUPFAM" id="SSF53448">
    <property type="entry name" value="Nucleotide-diphospho-sugar transferases"/>
    <property type="match status" value="1"/>
</dbReference>
<gene>
    <name evidence="9" type="ORF">A3B34_02165</name>
</gene>
<dbReference type="PANTHER" id="PTHR48090:SF1">
    <property type="entry name" value="PROPHAGE BACTOPRENOL GLUCOSYL TRANSFERASE HOMOLOG"/>
    <property type="match status" value="1"/>
</dbReference>
<keyword evidence="5 7" id="KW-1133">Transmembrane helix</keyword>
<keyword evidence="2" id="KW-0328">Glycosyltransferase</keyword>
<reference evidence="9 10" key="1">
    <citation type="journal article" date="2016" name="Nat. Commun.">
        <title>Thousands of microbial genomes shed light on interconnected biogeochemical processes in an aquifer system.</title>
        <authorList>
            <person name="Anantharaman K."/>
            <person name="Brown C.T."/>
            <person name="Hug L.A."/>
            <person name="Sharon I."/>
            <person name="Castelle C.J."/>
            <person name="Probst A.J."/>
            <person name="Thomas B.C."/>
            <person name="Singh A."/>
            <person name="Wilkins M.J."/>
            <person name="Karaoz U."/>
            <person name="Brodie E.L."/>
            <person name="Williams K.H."/>
            <person name="Hubbard S.S."/>
            <person name="Banfield J.F."/>
        </authorList>
    </citation>
    <scope>NUCLEOTIDE SEQUENCE [LARGE SCALE GENOMIC DNA]</scope>
</reference>
<feature type="domain" description="Glycosyltransferase 2-like" evidence="8">
    <location>
        <begin position="10"/>
        <end position="172"/>
    </location>
</feature>
<dbReference type="CDD" id="cd04187">
    <property type="entry name" value="DPM1_like_bac"/>
    <property type="match status" value="1"/>
</dbReference>
<evidence type="ECO:0000256" key="5">
    <source>
        <dbReference type="ARBA" id="ARBA00022989"/>
    </source>
</evidence>
<dbReference type="InterPro" id="IPR001173">
    <property type="entry name" value="Glyco_trans_2-like"/>
</dbReference>
<evidence type="ECO:0000259" key="8">
    <source>
        <dbReference type="Pfam" id="PF00535"/>
    </source>
</evidence>
<keyword evidence="3" id="KW-0808">Transferase</keyword>
<feature type="transmembrane region" description="Helical" evidence="7">
    <location>
        <begin position="269"/>
        <end position="293"/>
    </location>
</feature>
<dbReference type="GO" id="GO:0005886">
    <property type="term" value="C:plasma membrane"/>
    <property type="evidence" value="ECO:0007669"/>
    <property type="project" value="TreeGrafter"/>
</dbReference>
<evidence type="ECO:0000256" key="4">
    <source>
        <dbReference type="ARBA" id="ARBA00022692"/>
    </source>
</evidence>
<dbReference type="InterPro" id="IPR029044">
    <property type="entry name" value="Nucleotide-diphossugar_trans"/>
</dbReference>
<evidence type="ECO:0000256" key="7">
    <source>
        <dbReference type="SAM" id="Phobius"/>
    </source>
</evidence>
<organism evidence="9 10">
    <name type="scientific">Candidatus Sungbacteria bacterium RIFCSPLOWO2_01_FULL_54_21</name>
    <dbReference type="NCBI Taxonomy" id="1802279"/>
    <lineage>
        <taxon>Bacteria</taxon>
        <taxon>Candidatus Sungiibacteriota</taxon>
    </lineage>
</organism>
<keyword evidence="6 7" id="KW-0472">Membrane</keyword>
<dbReference type="InterPro" id="IPR050256">
    <property type="entry name" value="Glycosyltransferase_2"/>
</dbReference>
<dbReference type="STRING" id="1802279.A3B34_02165"/>
<sequence length="313" mass="34871">MPHGAHSTLSIVVPVLNEERNIFPLYEAVIAVWQELPEYAREIIFVDDGSTDGTWNGISSLKRKDASVKGIRFARNFGKESAIEAGLRAASGDAVITIDGDLQHPPELIPKMVHAWKAGNDIVRGHHTTIARHGFPKRATSFLFYRLFNLISDTPIVRGSSDFCLFSRRVVDAFDALPEKQKFHRLLSEWVGFPSASISYEARERGSGRSAYTLTKLFPLARRAIVSSATKPMSAILIIGCILSVLGVVLTFGLLYYKYFVDYEYIGGAVVLAAFVVFNNGLLFIAFGVMSLYQIAIYREVQNRPSYIVRETV</sequence>
<accession>A0A1G2LAG6</accession>
<evidence type="ECO:0000256" key="3">
    <source>
        <dbReference type="ARBA" id="ARBA00022679"/>
    </source>
</evidence>
<comment type="caution">
    <text evidence="9">The sequence shown here is derived from an EMBL/GenBank/DDBJ whole genome shotgun (WGS) entry which is preliminary data.</text>
</comment>
<evidence type="ECO:0000313" key="10">
    <source>
        <dbReference type="Proteomes" id="UP000176510"/>
    </source>
</evidence>